<organism evidence="2 3">
    <name type="scientific">Paraglaciecola arctica BSs20135</name>
    <dbReference type="NCBI Taxonomy" id="493475"/>
    <lineage>
        <taxon>Bacteria</taxon>
        <taxon>Pseudomonadati</taxon>
        <taxon>Pseudomonadota</taxon>
        <taxon>Gammaproteobacteria</taxon>
        <taxon>Alteromonadales</taxon>
        <taxon>Alteromonadaceae</taxon>
        <taxon>Paraglaciecola</taxon>
    </lineage>
</organism>
<feature type="transmembrane region" description="Helical" evidence="1">
    <location>
        <begin position="108"/>
        <end position="136"/>
    </location>
</feature>
<comment type="caution">
    <text evidence="2">The sequence shown here is derived from an EMBL/GenBank/DDBJ whole genome shotgun (WGS) entry which is preliminary data.</text>
</comment>
<dbReference type="OrthoDB" id="7858522at2"/>
<dbReference type="InterPro" id="IPR019629">
    <property type="entry name" value="Uncharacterised_HI1736/YgjV"/>
</dbReference>
<dbReference type="Pfam" id="PF10688">
    <property type="entry name" value="Imp-YgjV"/>
    <property type="match status" value="1"/>
</dbReference>
<keyword evidence="1" id="KW-1133">Transmembrane helix</keyword>
<dbReference type="eggNOG" id="ENOG502ZBTK">
    <property type="taxonomic scope" value="Bacteria"/>
</dbReference>
<keyword evidence="1" id="KW-0812">Transmembrane</keyword>
<proteinExistence type="predicted"/>
<keyword evidence="1" id="KW-0472">Membrane</keyword>
<feature type="transmembrane region" description="Helical" evidence="1">
    <location>
        <begin position="56"/>
        <end position="73"/>
    </location>
</feature>
<protein>
    <submittedName>
        <fullName evidence="2">Inner membrane protein ygjV</fullName>
    </submittedName>
</protein>
<sequence>MVGVSGFFQKDDQKLRYYLTVFTLFMALHFFMLEQWAGALMALLGSARNYISSHTDNKWVMISFFIGAWLLAIPNTNQWVHLLPVIGTTFGTWALFREKGIRMRLFMSIGTVCWFTHNFFVGSIGGVIIETIFLAINSRTMLKLLKDGAVQSTEH</sequence>
<keyword evidence="3" id="KW-1185">Reference proteome</keyword>
<dbReference type="AlphaFoldDB" id="K6XJJ2"/>
<reference evidence="2 3" key="1">
    <citation type="journal article" date="2017" name="Antonie Van Leeuwenhoek">
        <title>Rhizobium rhizosphaerae sp. nov., a novel species isolated from rice rhizosphere.</title>
        <authorList>
            <person name="Zhao J.J."/>
            <person name="Zhang J."/>
            <person name="Zhang R.J."/>
            <person name="Zhang C.W."/>
            <person name="Yin H.Q."/>
            <person name="Zhang X.X."/>
        </authorList>
    </citation>
    <scope>NUCLEOTIDE SEQUENCE [LARGE SCALE GENOMIC DNA]</scope>
    <source>
        <strain evidence="2 3">BSs20135</strain>
    </source>
</reference>
<feature type="transmembrane region" description="Helical" evidence="1">
    <location>
        <begin position="17"/>
        <end position="44"/>
    </location>
</feature>
<accession>K6XJJ2</accession>
<dbReference type="InterPro" id="IPR026267">
    <property type="entry name" value="YgjV"/>
</dbReference>
<dbReference type="EMBL" id="BAEO01000055">
    <property type="protein sequence ID" value="GAC20804.1"/>
    <property type="molecule type" value="Genomic_DNA"/>
</dbReference>
<evidence type="ECO:0000313" key="3">
    <source>
        <dbReference type="Proteomes" id="UP000006327"/>
    </source>
</evidence>
<evidence type="ECO:0000256" key="1">
    <source>
        <dbReference type="SAM" id="Phobius"/>
    </source>
</evidence>
<dbReference type="PIRSF" id="PIRSF011443">
    <property type="entry name" value="YgjV"/>
    <property type="match status" value="1"/>
</dbReference>
<dbReference type="STRING" id="493475.GARC_3850"/>
<gene>
    <name evidence="2" type="primary">ygjV</name>
    <name evidence="2" type="ORF">GARC_3850</name>
</gene>
<name>K6XJJ2_9ALTE</name>
<evidence type="ECO:0000313" key="2">
    <source>
        <dbReference type="EMBL" id="GAC20804.1"/>
    </source>
</evidence>
<dbReference type="Proteomes" id="UP000006327">
    <property type="component" value="Unassembled WGS sequence"/>
</dbReference>